<sequence length="225" mass="25316">MCTTPFRCPNCALLHDAFYRRCPAFQKAKQVATLANTGCSRKQALQTVNTKETIHPPRRRPSVTRDDNILQKPPTNRRSTRKDWEINLDEFPPIPPHPTTGALEANTSPEVNRQSSLEGRAPLMSEANTPAEENEQGTLEGLTPQSRRNEKHGDSHNRGRTITPPPQTVKLYRISRAPGKPLRVDSTHSNTKGHYERDLCSHTKGESDPQHHQRYDEVHSGPARG</sequence>
<organism evidence="2 3">
    <name type="scientific">Haemaphysalis longicornis</name>
    <name type="common">Bush tick</name>
    <dbReference type="NCBI Taxonomy" id="44386"/>
    <lineage>
        <taxon>Eukaryota</taxon>
        <taxon>Metazoa</taxon>
        <taxon>Ecdysozoa</taxon>
        <taxon>Arthropoda</taxon>
        <taxon>Chelicerata</taxon>
        <taxon>Arachnida</taxon>
        <taxon>Acari</taxon>
        <taxon>Parasitiformes</taxon>
        <taxon>Ixodida</taxon>
        <taxon>Ixodoidea</taxon>
        <taxon>Ixodidae</taxon>
        <taxon>Haemaphysalinae</taxon>
        <taxon>Haemaphysalis</taxon>
    </lineage>
</organism>
<keyword evidence="3" id="KW-1185">Reference proteome</keyword>
<feature type="compositionally biased region" description="Basic and acidic residues" evidence="1">
    <location>
        <begin position="193"/>
        <end position="219"/>
    </location>
</feature>
<gene>
    <name evidence="2" type="ORF">HPB48_011081</name>
</gene>
<protein>
    <submittedName>
        <fullName evidence="2">Uncharacterized protein</fullName>
    </submittedName>
</protein>
<feature type="region of interest" description="Disordered" evidence="1">
    <location>
        <begin position="49"/>
        <end position="225"/>
    </location>
</feature>
<comment type="caution">
    <text evidence="2">The sequence shown here is derived from an EMBL/GenBank/DDBJ whole genome shotgun (WGS) entry which is preliminary data.</text>
</comment>
<dbReference type="EMBL" id="JABSTR010000008">
    <property type="protein sequence ID" value="KAH9377987.1"/>
    <property type="molecule type" value="Genomic_DNA"/>
</dbReference>
<evidence type="ECO:0000313" key="2">
    <source>
        <dbReference type="EMBL" id="KAH9377987.1"/>
    </source>
</evidence>
<feature type="compositionally biased region" description="Polar residues" evidence="1">
    <location>
        <begin position="105"/>
        <end position="117"/>
    </location>
</feature>
<dbReference type="Proteomes" id="UP000821853">
    <property type="component" value="Unassembled WGS sequence"/>
</dbReference>
<dbReference type="AlphaFoldDB" id="A0A9J6GS26"/>
<accession>A0A9J6GS26</accession>
<dbReference type="VEuPathDB" id="VectorBase:HLOH_047050"/>
<proteinExistence type="predicted"/>
<feature type="compositionally biased region" description="Basic and acidic residues" evidence="1">
    <location>
        <begin position="147"/>
        <end position="157"/>
    </location>
</feature>
<name>A0A9J6GS26_HAELO</name>
<evidence type="ECO:0000313" key="3">
    <source>
        <dbReference type="Proteomes" id="UP000821853"/>
    </source>
</evidence>
<reference evidence="2 3" key="1">
    <citation type="journal article" date="2020" name="Cell">
        <title>Large-Scale Comparative Analyses of Tick Genomes Elucidate Their Genetic Diversity and Vector Capacities.</title>
        <authorList>
            <consortium name="Tick Genome and Microbiome Consortium (TIGMIC)"/>
            <person name="Jia N."/>
            <person name="Wang J."/>
            <person name="Shi W."/>
            <person name="Du L."/>
            <person name="Sun Y."/>
            <person name="Zhan W."/>
            <person name="Jiang J.F."/>
            <person name="Wang Q."/>
            <person name="Zhang B."/>
            <person name="Ji P."/>
            <person name="Bell-Sakyi L."/>
            <person name="Cui X.M."/>
            <person name="Yuan T.T."/>
            <person name="Jiang B.G."/>
            <person name="Yang W.F."/>
            <person name="Lam T.T."/>
            <person name="Chang Q.C."/>
            <person name="Ding S.J."/>
            <person name="Wang X.J."/>
            <person name="Zhu J.G."/>
            <person name="Ruan X.D."/>
            <person name="Zhao L."/>
            <person name="Wei J.T."/>
            <person name="Ye R.Z."/>
            <person name="Que T.C."/>
            <person name="Du C.H."/>
            <person name="Zhou Y.H."/>
            <person name="Cheng J.X."/>
            <person name="Dai P.F."/>
            <person name="Guo W.B."/>
            <person name="Han X.H."/>
            <person name="Huang E.J."/>
            <person name="Li L.F."/>
            <person name="Wei W."/>
            <person name="Gao Y.C."/>
            <person name="Liu J.Z."/>
            <person name="Shao H.Z."/>
            <person name="Wang X."/>
            <person name="Wang C.C."/>
            <person name="Yang T.C."/>
            <person name="Huo Q.B."/>
            <person name="Li W."/>
            <person name="Chen H.Y."/>
            <person name="Chen S.E."/>
            <person name="Zhou L.G."/>
            <person name="Ni X.B."/>
            <person name="Tian J.H."/>
            <person name="Sheng Y."/>
            <person name="Liu T."/>
            <person name="Pan Y.S."/>
            <person name="Xia L.Y."/>
            <person name="Li J."/>
            <person name="Zhao F."/>
            <person name="Cao W.C."/>
        </authorList>
    </citation>
    <scope>NUCLEOTIDE SEQUENCE [LARGE SCALE GENOMIC DNA]</scope>
    <source>
        <strain evidence="2">HaeL-2018</strain>
    </source>
</reference>
<evidence type="ECO:0000256" key="1">
    <source>
        <dbReference type="SAM" id="MobiDB-lite"/>
    </source>
</evidence>